<protein>
    <submittedName>
        <fullName evidence="2">Uncharacterized protein</fullName>
    </submittedName>
</protein>
<accession>A0A067T482</accession>
<feature type="region of interest" description="Disordered" evidence="1">
    <location>
        <begin position="18"/>
        <end position="72"/>
    </location>
</feature>
<dbReference type="AlphaFoldDB" id="A0A067T482"/>
<keyword evidence="3" id="KW-1185">Reference proteome</keyword>
<reference evidence="3" key="1">
    <citation type="journal article" date="2014" name="Proc. Natl. Acad. Sci. U.S.A.">
        <title>Extensive sampling of basidiomycete genomes demonstrates inadequacy of the white-rot/brown-rot paradigm for wood decay fungi.</title>
        <authorList>
            <person name="Riley R."/>
            <person name="Salamov A.A."/>
            <person name="Brown D.W."/>
            <person name="Nagy L.G."/>
            <person name="Floudas D."/>
            <person name="Held B.W."/>
            <person name="Levasseur A."/>
            <person name="Lombard V."/>
            <person name="Morin E."/>
            <person name="Otillar R."/>
            <person name="Lindquist E.A."/>
            <person name="Sun H."/>
            <person name="LaButti K.M."/>
            <person name="Schmutz J."/>
            <person name="Jabbour D."/>
            <person name="Luo H."/>
            <person name="Baker S.E."/>
            <person name="Pisabarro A.G."/>
            <person name="Walton J.D."/>
            <person name="Blanchette R.A."/>
            <person name="Henrissat B."/>
            <person name="Martin F."/>
            <person name="Cullen D."/>
            <person name="Hibbett D.S."/>
            <person name="Grigoriev I.V."/>
        </authorList>
    </citation>
    <scope>NUCLEOTIDE SEQUENCE [LARGE SCALE GENOMIC DNA]</scope>
    <source>
        <strain evidence="3">CBS 339.88</strain>
    </source>
</reference>
<name>A0A067T482_GALM3</name>
<feature type="compositionally biased region" description="Polar residues" evidence="1">
    <location>
        <begin position="62"/>
        <end position="72"/>
    </location>
</feature>
<gene>
    <name evidence="2" type="ORF">GALMADRAFT_138092</name>
</gene>
<evidence type="ECO:0000313" key="3">
    <source>
        <dbReference type="Proteomes" id="UP000027222"/>
    </source>
</evidence>
<evidence type="ECO:0000313" key="2">
    <source>
        <dbReference type="EMBL" id="KDR77926.1"/>
    </source>
</evidence>
<dbReference type="EMBL" id="KL142375">
    <property type="protein sequence ID" value="KDR77926.1"/>
    <property type="molecule type" value="Genomic_DNA"/>
</dbReference>
<feature type="compositionally biased region" description="Polar residues" evidence="1">
    <location>
        <begin position="18"/>
        <end position="31"/>
    </location>
</feature>
<proteinExistence type="predicted"/>
<dbReference type="OrthoDB" id="2662502at2759"/>
<dbReference type="HOGENOM" id="CLU_2722426_0_0_1"/>
<organism evidence="2 3">
    <name type="scientific">Galerina marginata (strain CBS 339.88)</name>
    <dbReference type="NCBI Taxonomy" id="685588"/>
    <lineage>
        <taxon>Eukaryota</taxon>
        <taxon>Fungi</taxon>
        <taxon>Dikarya</taxon>
        <taxon>Basidiomycota</taxon>
        <taxon>Agaricomycotina</taxon>
        <taxon>Agaricomycetes</taxon>
        <taxon>Agaricomycetidae</taxon>
        <taxon>Agaricales</taxon>
        <taxon>Agaricineae</taxon>
        <taxon>Strophariaceae</taxon>
        <taxon>Galerina</taxon>
    </lineage>
</organism>
<sequence>MTSLANIDPFLLNMSLATNPTRNPATSQNEQGVDGNSILGAQSSTLPPPESPTHVDAPSAPPGTNQTDSRVN</sequence>
<dbReference type="Proteomes" id="UP000027222">
    <property type="component" value="Unassembled WGS sequence"/>
</dbReference>
<evidence type="ECO:0000256" key="1">
    <source>
        <dbReference type="SAM" id="MobiDB-lite"/>
    </source>
</evidence>